<sequence>MVSKLSVVDVTLLREDIKNALNTQFPDSTMAQAVILRVLLEAHDARRLDLPQGFPETVSELECIVRETFGITQRFRQEVVNEEPPIRDFMDRWPALFDIKQINEEFKRITTINLEATFMGRLDRYLPKMMALFSF</sequence>
<evidence type="ECO:0000313" key="2">
    <source>
        <dbReference type="Proteomes" id="UP001497482"/>
    </source>
</evidence>
<keyword evidence="2" id="KW-1185">Reference proteome</keyword>
<gene>
    <name evidence="1" type="ORF">KC01_LOCUS21649</name>
</gene>
<dbReference type="AlphaFoldDB" id="A0AAV2KR00"/>
<proteinExistence type="predicted"/>
<dbReference type="EMBL" id="OZ035824">
    <property type="protein sequence ID" value="CAL1592397.1"/>
    <property type="molecule type" value="Genomic_DNA"/>
</dbReference>
<organism evidence="1 2">
    <name type="scientific">Knipowitschia caucasica</name>
    <name type="common">Caucasian dwarf goby</name>
    <name type="synonym">Pomatoschistus caucasicus</name>
    <dbReference type="NCBI Taxonomy" id="637954"/>
    <lineage>
        <taxon>Eukaryota</taxon>
        <taxon>Metazoa</taxon>
        <taxon>Chordata</taxon>
        <taxon>Craniata</taxon>
        <taxon>Vertebrata</taxon>
        <taxon>Euteleostomi</taxon>
        <taxon>Actinopterygii</taxon>
        <taxon>Neopterygii</taxon>
        <taxon>Teleostei</taxon>
        <taxon>Neoteleostei</taxon>
        <taxon>Acanthomorphata</taxon>
        <taxon>Gobiaria</taxon>
        <taxon>Gobiiformes</taxon>
        <taxon>Gobioidei</taxon>
        <taxon>Gobiidae</taxon>
        <taxon>Gobiinae</taxon>
        <taxon>Knipowitschia</taxon>
    </lineage>
</organism>
<accession>A0AAV2KR00</accession>
<evidence type="ECO:0000313" key="1">
    <source>
        <dbReference type="EMBL" id="CAL1592397.1"/>
    </source>
</evidence>
<dbReference type="Proteomes" id="UP001497482">
    <property type="component" value="Chromosome 2"/>
</dbReference>
<reference evidence="1 2" key="1">
    <citation type="submission" date="2024-04" db="EMBL/GenBank/DDBJ databases">
        <authorList>
            <person name="Waldvogel A.-M."/>
            <person name="Schoenle A."/>
        </authorList>
    </citation>
    <scope>NUCLEOTIDE SEQUENCE [LARGE SCALE GENOMIC DNA]</scope>
</reference>
<protein>
    <submittedName>
        <fullName evidence="1">Uncharacterized protein</fullName>
    </submittedName>
</protein>
<dbReference type="PANTHER" id="PTHR31025">
    <property type="entry name" value="SI:CH211-196P9.1-RELATED"/>
    <property type="match status" value="1"/>
</dbReference>
<dbReference type="PANTHER" id="PTHR31025:SF25">
    <property type="entry name" value="ZINC FINGER (C2H2)-60"/>
    <property type="match status" value="1"/>
</dbReference>
<name>A0AAV2KR00_KNICA</name>